<proteinExistence type="predicted"/>
<evidence type="ECO:0000256" key="1">
    <source>
        <dbReference type="SAM" id="MobiDB-lite"/>
    </source>
</evidence>
<feature type="region of interest" description="Disordered" evidence="1">
    <location>
        <begin position="1082"/>
        <end position="1102"/>
    </location>
</feature>
<dbReference type="Proteomes" id="UP001178507">
    <property type="component" value="Unassembled WGS sequence"/>
</dbReference>
<gene>
    <name evidence="2" type="ORF">EVOR1521_LOCUS14460</name>
</gene>
<evidence type="ECO:0000313" key="3">
    <source>
        <dbReference type="Proteomes" id="UP001178507"/>
    </source>
</evidence>
<sequence length="1102" mass="119679">MADEQRGSPQRARLAARLDLQDATKCPSAVDANALCEGAQISARFTVRGLSLRQLDAEYGDCSAATGLCLSGFFRVKLLQRQVDAFDGQEVADLGDFFTAELEPISGLDDPNAIMAKRGLQLPEGLLEASGYFLRIFFFDATGSCCSATSTSLLFADSEDFSVEGQEYLVQEEMDLASEEISAGLWEDAHTRMATACRVTATPSSWITCETAKALQLGLPAGQRAIVPLPLLHSAGSAQVAALGAAFPVKEAGQRLVDIELAYAATMDIIPANASEWRAIMDPLFQSMDRRLQAEVTGPNATTSTTSTTFTTSAWISFTPDQALARLEALRSGALQLQAAADQLHGQWSSELSSCASLLPQKLHDLQEIDKIMGDSAQNASFDIVRLAQSVSWKFAHELHVLQNSTATLEVKETAMAELLQRLGAAALLMMGTWGNSWYHGIEWRLKAELGQPLLWPPFGVPADVLGGAERPPGSVSPQETKKRVWQRLEEVAQDMFSYGDELLLAISTQTTTSTTTTTTTTAETTTTTPTTSPDTTTMPATTPAATTEAATTTNARRLSFSTRSLSRVLPTVRGVVQEVIDVTEKVLEPLSREGAQLFAGALPNISVPGTSSCNTRGWCLSFATEFFSEELIIDDVWEGFGAQAVRPWVDPRVEDLRLKKASEEMLALAWGRIRILEEFLLQLVDLRYLQIQPHVAENVASQSQALANHLDRLMLWAYAPQNVTILSDRPEALWHWQELAKLRQLLAQGRRSAAVLARRRLSRVEALSAWVAGQKDDGYFAGPASWSWRQPWTPWSPRSPGSPSGTFFAASAAAAAKLEASIDEKELISVTHAKAYLRMDVSASSRPITYAGLKHSGSAVVRLQAPADKTHLMMHAEARAFLISPSDLVEPLPIGPESGDAPSGAYPEPHVELRLKRLAGAFQAAAVEPPMEGSVPFVTRHERRDCALLPQPERHPEIVPAALLPLDGFWVLTARDGLTGRLLDIDEGTTLRLLFELDVPDGTPPWRLLSDTTDVLYKMAEDGRCEGLRPIFGSAPETSTFPSTTRTTLYTSTATTIALIPTTTRPSVVVVPEGEEDLVLAPKHSTSSPPFAATAPWSPHT</sequence>
<organism evidence="2 3">
    <name type="scientific">Effrenium voratum</name>
    <dbReference type="NCBI Taxonomy" id="2562239"/>
    <lineage>
        <taxon>Eukaryota</taxon>
        <taxon>Sar</taxon>
        <taxon>Alveolata</taxon>
        <taxon>Dinophyceae</taxon>
        <taxon>Suessiales</taxon>
        <taxon>Symbiodiniaceae</taxon>
        <taxon>Effrenium</taxon>
    </lineage>
</organism>
<keyword evidence="3" id="KW-1185">Reference proteome</keyword>
<evidence type="ECO:0000313" key="2">
    <source>
        <dbReference type="EMBL" id="CAJ1388639.1"/>
    </source>
</evidence>
<reference evidence="2" key="1">
    <citation type="submission" date="2023-08" db="EMBL/GenBank/DDBJ databases">
        <authorList>
            <person name="Chen Y."/>
            <person name="Shah S."/>
            <person name="Dougan E. K."/>
            <person name="Thang M."/>
            <person name="Chan C."/>
        </authorList>
    </citation>
    <scope>NUCLEOTIDE SEQUENCE</scope>
</reference>
<protein>
    <submittedName>
        <fullName evidence="2">Uncharacterized protein</fullName>
    </submittedName>
</protein>
<comment type="caution">
    <text evidence="2">The sequence shown here is derived from an EMBL/GenBank/DDBJ whole genome shotgun (WGS) entry which is preliminary data.</text>
</comment>
<accession>A0AA36IJC6</accession>
<name>A0AA36IJC6_9DINO</name>
<dbReference type="AlphaFoldDB" id="A0AA36IJC6"/>
<dbReference type="EMBL" id="CAUJNA010001724">
    <property type="protein sequence ID" value="CAJ1388639.1"/>
    <property type="molecule type" value="Genomic_DNA"/>
</dbReference>
<feature type="region of interest" description="Disordered" evidence="1">
    <location>
        <begin position="512"/>
        <end position="548"/>
    </location>
</feature>